<dbReference type="OrthoDB" id="3777131at2759"/>
<evidence type="ECO:0000256" key="1">
    <source>
        <dbReference type="SAM" id="MobiDB-lite"/>
    </source>
</evidence>
<feature type="compositionally biased region" description="Basic and acidic residues" evidence="1">
    <location>
        <begin position="262"/>
        <end position="275"/>
    </location>
</feature>
<reference evidence="2" key="1">
    <citation type="journal article" date="2020" name="Stud. Mycol.">
        <title>101 Dothideomycetes genomes: a test case for predicting lifestyles and emergence of pathogens.</title>
        <authorList>
            <person name="Haridas S."/>
            <person name="Albert R."/>
            <person name="Binder M."/>
            <person name="Bloem J."/>
            <person name="Labutti K."/>
            <person name="Salamov A."/>
            <person name="Andreopoulos B."/>
            <person name="Baker S."/>
            <person name="Barry K."/>
            <person name="Bills G."/>
            <person name="Bluhm B."/>
            <person name="Cannon C."/>
            <person name="Castanera R."/>
            <person name="Culley D."/>
            <person name="Daum C."/>
            <person name="Ezra D."/>
            <person name="Gonzalez J."/>
            <person name="Henrissat B."/>
            <person name="Kuo A."/>
            <person name="Liang C."/>
            <person name="Lipzen A."/>
            <person name="Lutzoni F."/>
            <person name="Magnuson J."/>
            <person name="Mondo S."/>
            <person name="Nolan M."/>
            <person name="Ohm R."/>
            <person name="Pangilinan J."/>
            <person name="Park H.-J."/>
            <person name="Ramirez L."/>
            <person name="Alfaro M."/>
            <person name="Sun H."/>
            <person name="Tritt A."/>
            <person name="Yoshinaga Y."/>
            <person name="Zwiers L.-H."/>
            <person name="Turgeon B."/>
            <person name="Goodwin S."/>
            <person name="Spatafora J."/>
            <person name="Crous P."/>
            <person name="Grigoriev I."/>
        </authorList>
    </citation>
    <scope>NUCLEOTIDE SEQUENCE</scope>
    <source>
        <strain evidence="2">CBS 183.55</strain>
    </source>
</reference>
<organism evidence="2 3">
    <name type="scientific">Didymella exigua CBS 183.55</name>
    <dbReference type="NCBI Taxonomy" id="1150837"/>
    <lineage>
        <taxon>Eukaryota</taxon>
        <taxon>Fungi</taxon>
        <taxon>Dikarya</taxon>
        <taxon>Ascomycota</taxon>
        <taxon>Pezizomycotina</taxon>
        <taxon>Dothideomycetes</taxon>
        <taxon>Pleosporomycetidae</taxon>
        <taxon>Pleosporales</taxon>
        <taxon>Pleosporineae</taxon>
        <taxon>Didymellaceae</taxon>
        <taxon>Didymella</taxon>
    </lineage>
</organism>
<dbReference type="GeneID" id="54351972"/>
<evidence type="ECO:0000313" key="3">
    <source>
        <dbReference type="Proteomes" id="UP000800082"/>
    </source>
</evidence>
<feature type="region of interest" description="Disordered" evidence="1">
    <location>
        <begin position="249"/>
        <end position="275"/>
    </location>
</feature>
<dbReference type="AlphaFoldDB" id="A0A6A5RBJ0"/>
<evidence type="ECO:0000313" key="2">
    <source>
        <dbReference type="EMBL" id="KAF1923167.1"/>
    </source>
</evidence>
<accession>A0A6A5RBJ0</accession>
<feature type="region of interest" description="Disordered" evidence="1">
    <location>
        <begin position="1"/>
        <end position="38"/>
    </location>
</feature>
<sequence>MATAPTPPRTPTARKSLPGSPSAISPNVTATESPISLQKRRWQGGAVALPLPGLTQPESMNRGAPVAPMAPMKRQKVEAEIKAEHQYLSMPVSPLQNPNGAQHDSISPFRPQQPPHPYIQPFQPHAPPIMAQQIFMTALHRNGSLFPIEPTKNPIGSRRVDAIAHTMWEVVFSKADMMDNVTTKAALFNPLKLRALAKLNWLPSWWFLREMALGVMEHSGWLVDDSERQGEWKEVVHFCKKAELKTYGDNGAVQNEGGGLPKPEEIRESVQKVDS</sequence>
<gene>
    <name evidence="2" type="ORF">M421DRAFT_426139</name>
</gene>
<dbReference type="Proteomes" id="UP000800082">
    <property type="component" value="Unassembled WGS sequence"/>
</dbReference>
<proteinExistence type="predicted"/>
<protein>
    <submittedName>
        <fullName evidence="2">Uncharacterized protein</fullName>
    </submittedName>
</protein>
<feature type="compositionally biased region" description="Pro residues" evidence="1">
    <location>
        <begin position="1"/>
        <end position="10"/>
    </location>
</feature>
<dbReference type="RefSeq" id="XP_033443420.1">
    <property type="nucleotide sequence ID" value="XM_033594304.1"/>
</dbReference>
<dbReference type="EMBL" id="ML979009">
    <property type="protein sequence ID" value="KAF1923167.1"/>
    <property type="molecule type" value="Genomic_DNA"/>
</dbReference>
<feature type="compositionally biased region" description="Polar residues" evidence="1">
    <location>
        <begin position="22"/>
        <end position="36"/>
    </location>
</feature>
<keyword evidence="3" id="KW-1185">Reference proteome</keyword>
<name>A0A6A5RBJ0_9PLEO</name>